<evidence type="ECO:0000313" key="6">
    <source>
        <dbReference type="Proteomes" id="UP000595823"/>
    </source>
</evidence>
<dbReference type="EMBL" id="CP054705">
    <property type="protein sequence ID" value="QQK74990.1"/>
    <property type="molecule type" value="Genomic_DNA"/>
</dbReference>
<name>A0A7T7CAL5_9BACI</name>
<dbReference type="InterPro" id="IPR039697">
    <property type="entry name" value="Alcohol_dehydrogenase_Fe"/>
</dbReference>
<protein>
    <submittedName>
        <fullName evidence="5">Iron-containing alcohol dehydrogenase</fullName>
    </submittedName>
</protein>
<evidence type="ECO:0000256" key="2">
    <source>
        <dbReference type="ARBA" id="ARBA00023002"/>
    </source>
</evidence>
<comment type="similarity">
    <text evidence="1">Belongs to the iron-containing alcohol dehydrogenase family.</text>
</comment>
<dbReference type="InterPro" id="IPR056798">
    <property type="entry name" value="ADH_Fe_C"/>
</dbReference>
<feature type="domain" description="Alcohol dehydrogenase iron-type/glycerol dehydrogenase GldA" evidence="3">
    <location>
        <begin position="7"/>
        <end position="175"/>
    </location>
</feature>
<dbReference type="Gene3D" id="1.20.1090.10">
    <property type="entry name" value="Dehydroquinate synthase-like - alpha domain"/>
    <property type="match status" value="1"/>
</dbReference>
<proteinExistence type="inferred from homology"/>
<dbReference type="GO" id="GO:0004022">
    <property type="term" value="F:alcohol dehydrogenase (NAD+) activity"/>
    <property type="evidence" value="ECO:0007669"/>
    <property type="project" value="TreeGrafter"/>
</dbReference>
<dbReference type="Proteomes" id="UP000595823">
    <property type="component" value="Chromosome"/>
</dbReference>
<reference evidence="5 6" key="1">
    <citation type="submission" date="2020-06" db="EMBL/GenBank/DDBJ databases">
        <title>Genomic analysis of Salicibibacter sp. NKC5-3.</title>
        <authorList>
            <person name="Oh Y.J."/>
        </authorList>
    </citation>
    <scope>NUCLEOTIDE SEQUENCE [LARGE SCALE GENOMIC DNA]</scope>
    <source>
        <strain evidence="5 6">NKC5-3</strain>
    </source>
</reference>
<sequence>MHSMHFPRQAVYGENSLKQVGDIAHLEGSRALLISDPVMNELGNVSLCHRLLEEAGVDVVTYLGVESEPTDTYVDEALFICREHACDLIVSIGGGSSIDTAKAVAVVMTNGGSVSDYINGKTIAENEALPLIAIPTTGGTGSEATDATVITNEKNGIKMMIKQPAFMPKIAIVDPLLTLSTPKNTTAAVGIDSLTHALEAYISKCAHPFTDQLARSSFQLIMENLKDAYNDGDDRTARSHTMFASMQAGMAFSNASVCLVHGMSRPIGALFHVPHGISNAMLLPVVLEYSKDACQERLHDLACHVYPELKDVPESEGANRLVDHILALCEHLNIPNLGDWGIEKEEFERVLPKMADDALMSGSPANNPKTPTKDEIIDLYQQAYHYQYSSKTT</sequence>
<dbReference type="RefSeq" id="WP_200127497.1">
    <property type="nucleotide sequence ID" value="NZ_CP054705.1"/>
</dbReference>
<dbReference type="SUPFAM" id="SSF56796">
    <property type="entry name" value="Dehydroquinate synthase-like"/>
    <property type="match status" value="1"/>
</dbReference>
<dbReference type="FunFam" id="1.20.1090.10:FF:000001">
    <property type="entry name" value="Aldehyde-alcohol dehydrogenase"/>
    <property type="match status" value="1"/>
</dbReference>
<keyword evidence="2" id="KW-0560">Oxidoreductase</keyword>
<dbReference type="KEGG" id="scia:HUG15_04830"/>
<evidence type="ECO:0000256" key="1">
    <source>
        <dbReference type="ARBA" id="ARBA00007358"/>
    </source>
</evidence>
<dbReference type="CDD" id="cd08194">
    <property type="entry name" value="Fe-ADH-like"/>
    <property type="match status" value="1"/>
</dbReference>
<dbReference type="PANTHER" id="PTHR11496:SF102">
    <property type="entry name" value="ALCOHOL DEHYDROGENASE 4"/>
    <property type="match status" value="1"/>
</dbReference>
<dbReference type="PANTHER" id="PTHR11496">
    <property type="entry name" value="ALCOHOL DEHYDROGENASE"/>
    <property type="match status" value="1"/>
</dbReference>
<dbReference type="Gene3D" id="3.40.50.1970">
    <property type="match status" value="1"/>
</dbReference>
<evidence type="ECO:0000259" key="3">
    <source>
        <dbReference type="Pfam" id="PF00465"/>
    </source>
</evidence>
<evidence type="ECO:0000259" key="4">
    <source>
        <dbReference type="Pfam" id="PF25137"/>
    </source>
</evidence>
<keyword evidence="6" id="KW-1185">Reference proteome</keyword>
<dbReference type="GO" id="GO:0046872">
    <property type="term" value="F:metal ion binding"/>
    <property type="evidence" value="ECO:0007669"/>
    <property type="project" value="InterPro"/>
</dbReference>
<evidence type="ECO:0000313" key="5">
    <source>
        <dbReference type="EMBL" id="QQK74990.1"/>
    </source>
</evidence>
<organism evidence="5 6">
    <name type="scientific">Salicibibacter cibarius</name>
    <dbReference type="NCBI Taxonomy" id="2743000"/>
    <lineage>
        <taxon>Bacteria</taxon>
        <taxon>Bacillati</taxon>
        <taxon>Bacillota</taxon>
        <taxon>Bacilli</taxon>
        <taxon>Bacillales</taxon>
        <taxon>Bacillaceae</taxon>
        <taxon>Salicibibacter</taxon>
    </lineage>
</organism>
<dbReference type="FunFam" id="3.40.50.1970:FF:000003">
    <property type="entry name" value="Alcohol dehydrogenase, iron-containing"/>
    <property type="match status" value="1"/>
</dbReference>
<dbReference type="Pfam" id="PF25137">
    <property type="entry name" value="ADH_Fe_C"/>
    <property type="match status" value="1"/>
</dbReference>
<gene>
    <name evidence="5" type="ORF">HUG15_04830</name>
</gene>
<feature type="domain" description="Fe-containing alcohol dehydrogenase-like C-terminal" evidence="4">
    <location>
        <begin position="186"/>
        <end position="384"/>
    </location>
</feature>
<accession>A0A7T7CAL5</accession>
<dbReference type="InterPro" id="IPR001670">
    <property type="entry name" value="ADH_Fe/GldA"/>
</dbReference>
<dbReference type="AlphaFoldDB" id="A0A7T7CAL5"/>
<dbReference type="Pfam" id="PF00465">
    <property type="entry name" value="Fe-ADH"/>
    <property type="match status" value="1"/>
</dbReference>